<evidence type="ECO:0008006" key="4">
    <source>
        <dbReference type="Google" id="ProtNLM"/>
    </source>
</evidence>
<keyword evidence="1" id="KW-0812">Transmembrane</keyword>
<evidence type="ECO:0000256" key="1">
    <source>
        <dbReference type="SAM" id="Phobius"/>
    </source>
</evidence>
<dbReference type="AlphaFoldDB" id="A0A427XXP9"/>
<keyword evidence="1" id="KW-1133">Transmembrane helix</keyword>
<dbReference type="Gene3D" id="1.20.1250.20">
    <property type="entry name" value="MFS general substrate transporter like domains"/>
    <property type="match status" value="1"/>
</dbReference>
<feature type="transmembrane region" description="Helical" evidence="1">
    <location>
        <begin position="25"/>
        <end position="43"/>
    </location>
</feature>
<protein>
    <recommendedName>
        <fullName evidence="4">Major facilitator superfamily (MFS) profile domain-containing protein</fullName>
    </recommendedName>
</protein>
<evidence type="ECO:0000313" key="3">
    <source>
        <dbReference type="Proteomes" id="UP000279259"/>
    </source>
</evidence>
<reference evidence="2 3" key="1">
    <citation type="submission" date="2018-11" db="EMBL/GenBank/DDBJ databases">
        <title>Genome sequence of Saitozyma podzolica DSM 27192.</title>
        <authorList>
            <person name="Aliyu H."/>
            <person name="Gorte O."/>
            <person name="Ochsenreither K."/>
        </authorList>
    </citation>
    <scope>NUCLEOTIDE SEQUENCE [LARGE SCALE GENOMIC DNA]</scope>
    <source>
        <strain evidence="2 3">DSM 27192</strain>
    </source>
</reference>
<dbReference type="Proteomes" id="UP000279259">
    <property type="component" value="Unassembled WGS sequence"/>
</dbReference>
<keyword evidence="1" id="KW-0472">Membrane</keyword>
<dbReference type="EMBL" id="RSCD01000024">
    <property type="protein sequence ID" value="RSH83603.1"/>
    <property type="molecule type" value="Genomic_DNA"/>
</dbReference>
<dbReference type="Gene3D" id="3.60.15.30">
    <property type="entry name" value="Metallo-beta-lactamase domain"/>
    <property type="match status" value="1"/>
</dbReference>
<accession>A0A427XXP9</accession>
<dbReference type="OrthoDB" id="6612291at2759"/>
<proteinExistence type="predicted"/>
<comment type="caution">
    <text evidence="2">The sequence shown here is derived from an EMBL/GenBank/DDBJ whole genome shotgun (WGS) entry which is preliminary data.</text>
</comment>
<keyword evidence="3" id="KW-1185">Reference proteome</keyword>
<sequence length="169" mass="18251">MRKLESIPYLVNTGPGNAGLKTNVFWIWGGFCVIGSVYAYLLIPETKRLSLEQVYVLYRNSTRRGSAAYRPQILSPQISDVAVETAHDDGEVESEQMEAEQMEAGTSTCNVKVLAPMGFAEAAVAENVIAGNVMGRHASYMYGNLLPKGPGGQIETAAFAKQRPPALPA</sequence>
<organism evidence="2 3">
    <name type="scientific">Saitozyma podzolica</name>
    <dbReference type="NCBI Taxonomy" id="1890683"/>
    <lineage>
        <taxon>Eukaryota</taxon>
        <taxon>Fungi</taxon>
        <taxon>Dikarya</taxon>
        <taxon>Basidiomycota</taxon>
        <taxon>Agaricomycotina</taxon>
        <taxon>Tremellomycetes</taxon>
        <taxon>Tremellales</taxon>
        <taxon>Trimorphomycetaceae</taxon>
        <taxon>Saitozyma</taxon>
    </lineage>
</organism>
<dbReference type="InterPro" id="IPR036259">
    <property type="entry name" value="MFS_trans_sf"/>
</dbReference>
<gene>
    <name evidence="2" type="ORF">EHS25_005507</name>
</gene>
<evidence type="ECO:0000313" key="2">
    <source>
        <dbReference type="EMBL" id="RSH83603.1"/>
    </source>
</evidence>
<name>A0A427XXP9_9TREE</name>